<dbReference type="PANTHER" id="PTHR11085">
    <property type="entry name" value="NAD-DEPENDENT PROTEIN DEACYLASE SIRTUIN-5, MITOCHONDRIAL-RELATED"/>
    <property type="match status" value="1"/>
</dbReference>
<feature type="domain" description="Deacetylase sirtuin-type" evidence="4">
    <location>
        <begin position="127"/>
        <end position="393"/>
    </location>
</feature>
<protein>
    <recommendedName>
        <fullName evidence="4">Deacetylase sirtuin-type domain-containing protein</fullName>
    </recommendedName>
</protein>
<dbReference type="PANTHER" id="PTHR11085:SF10">
    <property type="entry name" value="NAD-DEPENDENT PROTEIN DEACYLASE SIRTUIN-5, MITOCHONDRIAL-RELATED"/>
    <property type="match status" value="1"/>
</dbReference>
<dbReference type="Gene3D" id="3.30.1600.10">
    <property type="entry name" value="SIR2/SIRT2 'Small Domain"/>
    <property type="match status" value="1"/>
</dbReference>
<evidence type="ECO:0000313" key="6">
    <source>
        <dbReference type="Proteomes" id="UP000249218"/>
    </source>
</evidence>
<dbReference type="GO" id="GO:0070403">
    <property type="term" value="F:NAD+ binding"/>
    <property type="evidence" value="ECO:0007669"/>
    <property type="project" value="InterPro"/>
</dbReference>
<keyword evidence="3" id="KW-0862">Zinc</keyword>
<feature type="domain" description="Deacetylase sirtuin-type" evidence="4">
    <location>
        <begin position="2"/>
        <end position="129"/>
    </location>
</feature>
<dbReference type="GO" id="GO:0017136">
    <property type="term" value="F:histone deacetylase activity, NAD-dependent"/>
    <property type="evidence" value="ECO:0007669"/>
    <property type="project" value="TreeGrafter"/>
</dbReference>
<feature type="binding site" evidence="3">
    <location>
        <position position="258"/>
    </location>
    <ligand>
        <name>Zn(2+)</name>
        <dbReference type="ChEBI" id="CHEBI:29105"/>
    </ligand>
</feature>
<dbReference type="InterPro" id="IPR029035">
    <property type="entry name" value="DHS-like_NAD/FAD-binding_dom"/>
</dbReference>
<feature type="active site" description="Proton acceptor" evidence="3">
    <location>
        <position position="125"/>
    </location>
</feature>
<evidence type="ECO:0000256" key="1">
    <source>
        <dbReference type="ARBA" id="ARBA00022679"/>
    </source>
</evidence>
<dbReference type="Proteomes" id="UP000249218">
    <property type="component" value="Unassembled WGS sequence"/>
</dbReference>
<feature type="binding site" evidence="3">
    <location>
        <position position="304"/>
    </location>
    <ligand>
        <name>Zn(2+)</name>
        <dbReference type="ChEBI" id="CHEBI:29105"/>
    </ligand>
</feature>
<keyword evidence="2" id="KW-0520">NAD</keyword>
<dbReference type="EMBL" id="KZ149974">
    <property type="protein sequence ID" value="PZC75980.1"/>
    <property type="molecule type" value="Genomic_DNA"/>
</dbReference>
<feature type="active site" description="Proton acceptor" evidence="3">
    <location>
        <position position="250"/>
    </location>
</feature>
<dbReference type="GO" id="GO:0046872">
    <property type="term" value="F:metal ion binding"/>
    <property type="evidence" value="ECO:0007669"/>
    <property type="project" value="UniProtKB-KW"/>
</dbReference>
<dbReference type="InterPro" id="IPR026590">
    <property type="entry name" value="Ssirtuin_cat_dom"/>
</dbReference>
<accession>A0A2W1BT89</accession>
<dbReference type="PROSITE" id="PS50305">
    <property type="entry name" value="SIRTUIN"/>
    <property type="match status" value="2"/>
</dbReference>
<keyword evidence="6" id="KW-1185">Reference proteome</keyword>
<evidence type="ECO:0000256" key="2">
    <source>
        <dbReference type="ARBA" id="ARBA00023027"/>
    </source>
</evidence>
<dbReference type="InterPro" id="IPR050134">
    <property type="entry name" value="NAD-dep_sirtuin_deacylases"/>
</dbReference>
<dbReference type="OrthoDB" id="424302at2759"/>
<evidence type="ECO:0000259" key="4">
    <source>
        <dbReference type="PROSITE" id="PS50305"/>
    </source>
</evidence>
<feature type="binding site" evidence="3">
    <location>
        <position position="261"/>
    </location>
    <ligand>
        <name>Zn(2+)</name>
        <dbReference type="ChEBI" id="CHEBI:29105"/>
    </ligand>
</feature>
<dbReference type="SUPFAM" id="SSF52467">
    <property type="entry name" value="DHS-like NAD/FAD-binding domain"/>
    <property type="match status" value="2"/>
</dbReference>
<dbReference type="InterPro" id="IPR026591">
    <property type="entry name" value="Sirtuin_cat_small_dom_sf"/>
</dbReference>
<sequence length="393" mass="43178">MDVRYSSHMAQFKESLKSANNVVIISGDDISSESGLPVYGSSGLWRKYQASSLATSGAFLTFPSIVWEFYHYRRELAAKAQPNDAHKAIAKFEQKYGSDKSVTVITQSVDGLHAKAGTKNLIELHGNLFMTSHMAQFKESLKSANNVVIISGDDISSESGLPVYGSSGLWRKYQASSLATSGAFLTFPSIVWEFYHYRRELAAKAQPNDAHKAIAKFEQKYGSDKSVTVITQSVDGLHAKAGTKNLIELHGNLFMTRCIKCHHIEANTNSPICEALANRGSPEATEVLSNIPESDLPHCNESGCSGLLRPNIAWFGESLEADVVNKAEEAMSKCDICLVLGTYLMFPAAMYGHEAMNRGAIVAEFNSDPSRKWNFHYLFQGPCSRTIPEALDI</sequence>
<keyword evidence="3" id="KW-0479">Metal-binding</keyword>
<gene>
    <name evidence="5" type="primary">HaOG205273</name>
    <name evidence="5" type="ORF">B5X24_HaOG205273</name>
</gene>
<dbReference type="InterPro" id="IPR003000">
    <property type="entry name" value="Sirtuin"/>
</dbReference>
<dbReference type="Pfam" id="PF02146">
    <property type="entry name" value="SIR2"/>
    <property type="match status" value="2"/>
</dbReference>
<feature type="binding site" evidence="3">
    <location>
        <position position="299"/>
    </location>
    <ligand>
        <name>Zn(2+)</name>
        <dbReference type="ChEBI" id="CHEBI:29105"/>
    </ligand>
</feature>
<keyword evidence="1" id="KW-0808">Transferase</keyword>
<dbReference type="AlphaFoldDB" id="A0A2W1BT89"/>
<name>A0A2W1BT89_HELAM</name>
<evidence type="ECO:0000256" key="3">
    <source>
        <dbReference type="PROSITE-ProRule" id="PRU00236"/>
    </source>
</evidence>
<comment type="caution">
    <text evidence="3">Lacks conserved residue(s) required for the propagation of feature annotation.</text>
</comment>
<dbReference type="GO" id="GO:0005634">
    <property type="term" value="C:nucleus"/>
    <property type="evidence" value="ECO:0007669"/>
    <property type="project" value="TreeGrafter"/>
</dbReference>
<dbReference type="Gene3D" id="3.40.50.1220">
    <property type="entry name" value="TPP-binding domain"/>
    <property type="match status" value="2"/>
</dbReference>
<evidence type="ECO:0000313" key="5">
    <source>
        <dbReference type="EMBL" id="PZC75980.1"/>
    </source>
</evidence>
<proteinExistence type="predicted"/>
<organism evidence="5 6">
    <name type="scientific">Helicoverpa armigera</name>
    <name type="common">Cotton bollworm</name>
    <name type="synonym">Heliothis armigera</name>
    <dbReference type="NCBI Taxonomy" id="29058"/>
    <lineage>
        <taxon>Eukaryota</taxon>
        <taxon>Metazoa</taxon>
        <taxon>Ecdysozoa</taxon>
        <taxon>Arthropoda</taxon>
        <taxon>Hexapoda</taxon>
        <taxon>Insecta</taxon>
        <taxon>Pterygota</taxon>
        <taxon>Neoptera</taxon>
        <taxon>Endopterygota</taxon>
        <taxon>Lepidoptera</taxon>
        <taxon>Glossata</taxon>
        <taxon>Ditrysia</taxon>
        <taxon>Noctuoidea</taxon>
        <taxon>Noctuidae</taxon>
        <taxon>Heliothinae</taxon>
        <taxon>Helicoverpa</taxon>
    </lineage>
</organism>
<reference evidence="5 6" key="1">
    <citation type="journal article" date="2017" name="BMC Biol.">
        <title>Genomic innovations, transcriptional plasticity and gene loss underlying the evolution and divergence of two highly polyphagous and invasive Helicoverpa pest species.</title>
        <authorList>
            <person name="Pearce S.L."/>
            <person name="Clarke D.F."/>
            <person name="East P.D."/>
            <person name="Elfekih S."/>
            <person name="Gordon K.H."/>
            <person name="Jermiin L.S."/>
            <person name="McGaughran A."/>
            <person name="Oakeshott J.G."/>
            <person name="Papanikolaou A."/>
            <person name="Perera O.P."/>
            <person name="Rane R.V."/>
            <person name="Richards S."/>
            <person name="Tay W.T."/>
            <person name="Walsh T.K."/>
            <person name="Anderson A."/>
            <person name="Anderson C.J."/>
            <person name="Asgari S."/>
            <person name="Board P.G."/>
            <person name="Bretschneider A."/>
            <person name="Campbell P.M."/>
            <person name="Chertemps T."/>
            <person name="Christeller J.T."/>
            <person name="Coppin C.W."/>
            <person name="Downes S.J."/>
            <person name="Duan G."/>
            <person name="Farnsworth C.A."/>
            <person name="Good R.T."/>
            <person name="Han L.B."/>
            <person name="Han Y.C."/>
            <person name="Hatje K."/>
            <person name="Horne I."/>
            <person name="Huang Y.P."/>
            <person name="Hughes D.S."/>
            <person name="Jacquin-Joly E."/>
            <person name="James W."/>
            <person name="Jhangiani S."/>
            <person name="Kollmar M."/>
            <person name="Kuwar S.S."/>
            <person name="Li S."/>
            <person name="Liu N.Y."/>
            <person name="Maibeche M.T."/>
            <person name="Miller J.R."/>
            <person name="Montagne N."/>
            <person name="Perry T."/>
            <person name="Qu J."/>
            <person name="Song S.V."/>
            <person name="Sutton G.G."/>
            <person name="Vogel H."/>
            <person name="Walenz B.P."/>
            <person name="Xu W."/>
            <person name="Zhang H.J."/>
            <person name="Zou Z."/>
            <person name="Batterham P."/>
            <person name="Edwards O.R."/>
            <person name="Feyereisen R."/>
            <person name="Gibbs R.A."/>
            <person name="Heckel D.G."/>
            <person name="McGrath A."/>
            <person name="Robin C."/>
            <person name="Scherer S.E."/>
            <person name="Worley K.C."/>
            <person name="Wu Y.D."/>
        </authorList>
    </citation>
    <scope>NUCLEOTIDE SEQUENCE [LARGE SCALE GENOMIC DNA]</scope>
    <source>
        <strain evidence="5">Harm_GR_Male_#8</strain>
        <tissue evidence="5">Whole organism</tissue>
    </source>
</reference>